<keyword evidence="9" id="KW-0472">Membrane</keyword>
<sequence length="147" mass="17948">MQDKKNVFSILEKIEKNKYQITMMNIKNIYLQERKNLDQLKILNNYRKEYLKKIHIEMLAGINVNYLINYNNFMRMLDKIIQENICFIENHKKIVNEHLNAIIKSQINLKTWEYLDKICKKNILKRKLRKEQMINDNNIQLQSFQKG</sequence>
<dbReference type="AlphaFoldDB" id="A0A6C1F5T0"/>
<keyword evidence="6" id="KW-0145">Chemotaxis</keyword>
<dbReference type="EMBL" id="CP047588">
    <property type="protein sequence ID" value="QIE01833.1"/>
    <property type="molecule type" value="Genomic_DNA"/>
</dbReference>
<proteinExistence type="inferred from homology"/>
<dbReference type="GO" id="GO:0005886">
    <property type="term" value="C:plasma membrane"/>
    <property type="evidence" value="ECO:0007669"/>
    <property type="project" value="UniProtKB-SubCell"/>
</dbReference>
<gene>
    <name evidence="11" type="ORF">GUU85_00365</name>
</gene>
<evidence type="ECO:0000256" key="8">
    <source>
        <dbReference type="ARBA" id="ARBA00022927"/>
    </source>
</evidence>
<dbReference type="Gene3D" id="1.10.287.1700">
    <property type="match status" value="1"/>
</dbReference>
<dbReference type="Proteomes" id="UP000502958">
    <property type="component" value="Chromosome"/>
</dbReference>
<dbReference type="InterPro" id="IPR012823">
    <property type="entry name" value="Flagell_FliJ"/>
</dbReference>
<keyword evidence="7" id="KW-1005">Bacterial flagellum biogenesis</keyword>
<evidence type="ECO:0000256" key="9">
    <source>
        <dbReference type="ARBA" id="ARBA00023136"/>
    </source>
</evidence>
<evidence type="ECO:0000256" key="4">
    <source>
        <dbReference type="ARBA" id="ARBA00022448"/>
    </source>
</evidence>
<comment type="subcellular location">
    <subcellularLocation>
        <location evidence="1">Cell membrane</location>
        <topology evidence="1">Peripheral membrane protein</topology>
        <orientation evidence="1">Cytoplasmic side</orientation>
    </subcellularLocation>
</comment>
<dbReference type="InterPro" id="IPR053716">
    <property type="entry name" value="Flag_assembly_chemotaxis_eff"/>
</dbReference>
<dbReference type="GO" id="GO:0006935">
    <property type="term" value="P:chemotaxis"/>
    <property type="evidence" value="ECO:0007669"/>
    <property type="project" value="UniProtKB-KW"/>
</dbReference>
<dbReference type="GO" id="GO:0015031">
    <property type="term" value="P:protein transport"/>
    <property type="evidence" value="ECO:0007669"/>
    <property type="project" value="UniProtKB-KW"/>
</dbReference>
<keyword evidence="8" id="KW-0653">Protein transport</keyword>
<keyword evidence="11" id="KW-0282">Flagellum</keyword>
<evidence type="ECO:0000256" key="6">
    <source>
        <dbReference type="ARBA" id="ARBA00022500"/>
    </source>
</evidence>
<evidence type="ECO:0000256" key="3">
    <source>
        <dbReference type="ARBA" id="ARBA00020392"/>
    </source>
</evidence>
<accession>A0A6C1F5T0</accession>
<evidence type="ECO:0000256" key="1">
    <source>
        <dbReference type="ARBA" id="ARBA00004413"/>
    </source>
</evidence>
<evidence type="ECO:0000313" key="11">
    <source>
        <dbReference type="EMBL" id="QIE01833.1"/>
    </source>
</evidence>
<dbReference type="GO" id="GO:0044781">
    <property type="term" value="P:bacterial-type flagellum organization"/>
    <property type="evidence" value="ECO:0007669"/>
    <property type="project" value="UniProtKB-KW"/>
</dbReference>
<evidence type="ECO:0000256" key="10">
    <source>
        <dbReference type="ARBA" id="ARBA00023225"/>
    </source>
</evidence>
<dbReference type="RefSeq" id="WP_163118931.1">
    <property type="nucleotide sequence ID" value="NZ_CP047588.1"/>
</dbReference>
<dbReference type="Pfam" id="PF02050">
    <property type="entry name" value="FliJ"/>
    <property type="match status" value="1"/>
</dbReference>
<name>A0A6C1F5T0_BUCUN</name>
<keyword evidence="11" id="KW-0966">Cell projection</keyword>
<evidence type="ECO:0000256" key="2">
    <source>
        <dbReference type="ARBA" id="ARBA00010004"/>
    </source>
</evidence>
<comment type="similarity">
    <text evidence="2">Belongs to the FliJ family.</text>
</comment>
<dbReference type="GO" id="GO:0009288">
    <property type="term" value="C:bacterial-type flagellum"/>
    <property type="evidence" value="ECO:0007669"/>
    <property type="project" value="InterPro"/>
</dbReference>
<evidence type="ECO:0000256" key="5">
    <source>
        <dbReference type="ARBA" id="ARBA00022475"/>
    </source>
</evidence>
<keyword evidence="10" id="KW-1006">Bacterial flagellum protein export</keyword>
<keyword evidence="5" id="KW-1003">Cell membrane</keyword>
<organism evidence="11 12">
    <name type="scientific">Buchnera aphidicola subsp. Uroleucon sonchi</name>
    <dbReference type="NCBI Taxonomy" id="118118"/>
    <lineage>
        <taxon>Bacteria</taxon>
        <taxon>Pseudomonadati</taxon>
        <taxon>Pseudomonadota</taxon>
        <taxon>Gammaproteobacteria</taxon>
        <taxon>Enterobacterales</taxon>
        <taxon>Erwiniaceae</taxon>
        <taxon>Buchnera</taxon>
    </lineage>
</organism>
<evidence type="ECO:0000256" key="7">
    <source>
        <dbReference type="ARBA" id="ARBA00022795"/>
    </source>
</evidence>
<evidence type="ECO:0000313" key="12">
    <source>
        <dbReference type="Proteomes" id="UP000502958"/>
    </source>
</evidence>
<protein>
    <recommendedName>
        <fullName evidence="3">Flagellar FliJ protein</fullName>
    </recommendedName>
</protein>
<keyword evidence="4" id="KW-0813">Transport</keyword>
<dbReference type="GO" id="GO:0071973">
    <property type="term" value="P:bacterial-type flagellum-dependent cell motility"/>
    <property type="evidence" value="ECO:0007669"/>
    <property type="project" value="InterPro"/>
</dbReference>
<reference evidence="11 12" key="1">
    <citation type="submission" date="2020-01" db="EMBL/GenBank/DDBJ databases">
        <title>Complete genome of Buchnera aphidicola isolated from Chaitophorus populeti.</title>
        <authorList>
            <person name="Park J."/>
            <person name="Xi H."/>
        </authorList>
    </citation>
    <scope>NUCLEOTIDE SEQUENCE [LARGE SCALE GENOMIC DNA]</scope>
    <source>
        <strain evidence="11 12">UsonBac</strain>
    </source>
</reference>
<keyword evidence="11" id="KW-0969">Cilium</keyword>